<dbReference type="AlphaFoldDB" id="A0A8I1XYJ5"/>
<protein>
    <submittedName>
        <fullName evidence="1">Uncharacterized protein</fullName>
    </submittedName>
</protein>
<sequence length="97" mass="10732">MLCSRIITNRSAMVFGTDTALALVKLELKAVFGSIFQRFSALRLTVAPEELKLRKEIILADSRSCRCSGDVVDAPGNRDLLRNLPARMARADQPANR</sequence>
<dbReference type="Proteomes" id="UP001565471">
    <property type="component" value="Unassembled WGS sequence"/>
</dbReference>
<comment type="caution">
    <text evidence="1">The sequence shown here is derived from an EMBL/GenBank/DDBJ whole genome shotgun (WGS) entry which is preliminary data.</text>
</comment>
<dbReference type="EMBL" id="JAFICZ010000001">
    <property type="protein sequence ID" value="MBP1299916.1"/>
    <property type="molecule type" value="Genomic_DNA"/>
</dbReference>
<reference evidence="3 5" key="2">
    <citation type="submission" date="2024-07" db="EMBL/GenBank/DDBJ databases">
        <title>Genomic Encyclopedia of Type Strains, Phase V (KMG-V): Genome sequencing to study the core and pangenomes of soil and plant-associated prokaryotes.</title>
        <authorList>
            <person name="Whitman W."/>
        </authorList>
    </citation>
    <scope>NUCLEOTIDE SEQUENCE [LARGE SCALE GENOMIC DNA]</scope>
    <source>
        <strain evidence="3 5">USDA 415</strain>
    </source>
</reference>
<accession>A0A8I1XYJ5</accession>
<dbReference type="EMBL" id="JAFICZ010000001">
    <property type="protein sequence ID" value="MBP1290353.1"/>
    <property type="molecule type" value="Genomic_DNA"/>
</dbReference>
<evidence type="ECO:0000313" key="2">
    <source>
        <dbReference type="EMBL" id="MBP1299916.1"/>
    </source>
</evidence>
<evidence type="ECO:0000313" key="5">
    <source>
        <dbReference type="Proteomes" id="UP001565471"/>
    </source>
</evidence>
<name>A0A8I1XYJ5_BRAEL</name>
<reference evidence="1" key="1">
    <citation type="submission" date="2021-02" db="EMBL/GenBank/DDBJ databases">
        <title>Genomic Encyclopedia of Type Strains, Phase IV (KMG-V): Genome sequencing to study the core and pangenomes of soil and plant-associated prokaryotes.</title>
        <authorList>
            <person name="Whitman W."/>
        </authorList>
    </citation>
    <scope>NUCLEOTIDE SEQUENCE</scope>
    <source>
        <strain evidence="1">USDA 406</strain>
    </source>
</reference>
<gene>
    <name evidence="3" type="ORF">ABIF29_001417</name>
    <name evidence="1" type="ORF">JOH49_000106</name>
    <name evidence="2" type="ORF">JOH49_009669</name>
</gene>
<dbReference type="EMBL" id="JBGBZA010000002">
    <property type="protein sequence ID" value="MEY9314618.1"/>
    <property type="molecule type" value="Genomic_DNA"/>
</dbReference>
<evidence type="ECO:0000313" key="1">
    <source>
        <dbReference type="EMBL" id="MBP1290353.1"/>
    </source>
</evidence>
<evidence type="ECO:0000313" key="4">
    <source>
        <dbReference type="Proteomes" id="UP000673383"/>
    </source>
</evidence>
<keyword evidence="5" id="KW-1185">Reference proteome</keyword>
<dbReference type="Proteomes" id="UP000673383">
    <property type="component" value="Unassembled WGS sequence"/>
</dbReference>
<proteinExistence type="predicted"/>
<organism evidence="1 4">
    <name type="scientific">Bradyrhizobium elkanii</name>
    <dbReference type="NCBI Taxonomy" id="29448"/>
    <lineage>
        <taxon>Bacteria</taxon>
        <taxon>Pseudomonadati</taxon>
        <taxon>Pseudomonadota</taxon>
        <taxon>Alphaproteobacteria</taxon>
        <taxon>Hyphomicrobiales</taxon>
        <taxon>Nitrobacteraceae</taxon>
        <taxon>Bradyrhizobium</taxon>
    </lineage>
</organism>
<evidence type="ECO:0000313" key="3">
    <source>
        <dbReference type="EMBL" id="MEY9314618.1"/>
    </source>
</evidence>